<feature type="domain" description="Deoxynucleoside kinase" evidence="1">
    <location>
        <begin position="3"/>
        <end position="215"/>
    </location>
</feature>
<dbReference type="CDD" id="cd01673">
    <property type="entry name" value="dNK"/>
    <property type="match status" value="1"/>
</dbReference>
<evidence type="ECO:0000313" key="2">
    <source>
        <dbReference type="EMBL" id="QHT28913.1"/>
    </source>
</evidence>
<dbReference type="GO" id="GO:0005737">
    <property type="term" value="C:cytoplasm"/>
    <property type="evidence" value="ECO:0007669"/>
    <property type="project" value="TreeGrafter"/>
</dbReference>
<dbReference type="PANTHER" id="PTHR10513:SF35">
    <property type="entry name" value="DEOXYADENOSINE KINASE"/>
    <property type="match status" value="1"/>
</dbReference>
<dbReference type="InterPro" id="IPR050566">
    <property type="entry name" value="Deoxyribonucleoside_kinase"/>
</dbReference>
<dbReference type="InterPro" id="IPR027417">
    <property type="entry name" value="P-loop_NTPase"/>
</dbReference>
<organism evidence="2">
    <name type="scientific">viral metagenome</name>
    <dbReference type="NCBI Taxonomy" id="1070528"/>
    <lineage>
        <taxon>unclassified sequences</taxon>
        <taxon>metagenomes</taxon>
        <taxon>organismal metagenomes</taxon>
    </lineage>
</organism>
<sequence length="219" mass="26039">MLISIDGNIGSGKTTLFNILKKRLVLETFKNKSFIEEPINDWLNLKDSSNNNILELFYKDKTKWSFSFQICAFISKIKKLEDIINPSDDSILISERTVLTDKECFAKQLYNDKFINEIEWSLYNDVYNMMIKKDYIPNAIVYLECNPTICFERIHKRNRMEEAEIPYEYLEKIHIKHNEWLSGTNIPVLRINVEENYLDNEEQLESIIKKIQVFIESFN</sequence>
<dbReference type="Pfam" id="PF01712">
    <property type="entry name" value="dNK"/>
    <property type="match status" value="1"/>
</dbReference>
<dbReference type="EMBL" id="MN738865">
    <property type="protein sequence ID" value="QHT28913.1"/>
    <property type="molecule type" value="Genomic_DNA"/>
</dbReference>
<proteinExistence type="predicted"/>
<dbReference type="SUPFAM" id="SSF52540">
    <property type="entry name" value="P-loop containing nucleoside triphosphate hydrolases"/>
    <property type="match status" value="1"/>
</dbReference>
<dbReference type="PIRSF" id="PIRSF000705">
    <property type="entry name" value="DNK"/>
    <property type="match status" value="1"/>
</dbReference>
<dbReference type="Gene3D" id="3.40.50.300">
    <property type="entry name" value="P-loop containing nucleotide triphosphate hydrolases"/>
    <property type="match status" value="1"/>
</dbReference>
<reference evidence="2" key="1">
    <citation type="journal article" date="2020" name="Nature">
        <title>Giant virus diversity and host interactions through global metagenomics.</title>
        <authorList>
            <person name="Schulz F."/>
            <person name="Roux S."/>
            <person name="Paez-Espino D."/>
            <person name="Jungbluth S."/>
            <person name="Walsh D.A."/>
            <person name="Denef V.J."/>
            <person name="McMahon K.D."/>
            <person name="Konstantinidis K.T."/>
            <person name="Eloe-Fadrosh E.A."/>
            <person name="Kyrpides N.C."/>
            <person name="Woyke T."/>
        </authorList>
    </citation>
    <scope>NUCLEOTIDE SEQUENCE</scope>
    <source>
        <strain evidence="2">GVMAG-M-3300001351-8</strain>
    </source>
</reference>
<name>A0A6C0EKF1_9ZZZZ</name>
<evidence type="ECO:0000259" key="1">
    <source>
        <dbReference type="Pfam" id="PF01712"/>
    </source>
</evidence>
<dbReference type="GO" id="GO:0005524">
    <property type="term" value="F:ATP binding"/>
    <property type="evidence" value="ECO:0007669"/>
    <property type="project" value="InterPro"/>
</dbReference>
<dbReference type="PANTHER" id="PTHR10513">
    <property type="entry name" value="DEOXYNUCLEOSIDE KINASE"/>
    <property type="match status" value="1"/>
</dbReference>
<dbReference type="InterPro" id="IPR002624">
    <property type="entry name" value="DCK/DGK"/>
</dbReference>
<dbReference type="GO" id="GO:0019136">
    <property type="term" value="F:deoxynucleoside kinase activity"/>
    <property type="evidence" value="ECO:0007669"/>
    <property type="project" value="InterPro"/>
</dbReference>
<protein>
    <recommendedName>
        <fullName evidence="1">Deoxynucleoside kinase domain-containing protein</fullName>
    </recommendedName>
</protein>
<dbReference type="InterPro" id="IPR031314">
    <property type="entry name" value="DNK_dom"/>
</dbReference>
<dbReference type="AlphaFoldDB" id="A0A6C0EKF1"/>
<accession>A0A6C0EKF1</accession>